<protein>
    <submittedName>
        <fullName evidence="1">Uncharacterized protein</fullName>
    </submittedName>
</protein>
<dbReference type="Proteomes" id="UP000094969">
    <property type="component" value="Plasmid unnamed1"/>
</dbReference>
<reference evidence="1 2" key="1">
    <citation type="journal article" date="2015" name="Antonie Van Leeuwenhoek">
        <title>Bosea vaviloviae sp. nov., a new species of slow-growing rhizobia isolated from nodules of the relict species Vavilovia formosa (Stev.) Fed.</title>
        <authorList>
            <person name="Safronova V.I."/>
            <person name="Kuznetsova I.G."/>
            <person name="Sazanova A.L."/>
            <person name="Kimeklis A.K."/>
            <person name="Belimov A.A."/>
            <person name="Andronov E.E."/>
            <person name="Pinaev A.G."/>
            <person name="Chizhevskaya E.P."/>
            <person name="Pukhaev A.R."/>
            <person name="Popov K.P."/>
            <person name="Willems A."/>
            <person name="Tikhonovich I.A."/>
        </authorList>
    </citation>
    <scope>NUCLEOTIDE SEQUENCE [LARGE SCALE GENOMIC DNA]</scope>
    <source>
        <strain evidence="1 2">Vaf18</strain>
        <plasmid evidence="1">unnamed1</plasmid>
    </source>
</reference>
<sequence>MRRVIRDQLFVPWLEQQGYFAIHSAAFANTLGDGTLVVGQGGSGKTTFFVSALAQRSYRMLSTDRTLVKLTDEGILALGVPEAVNFLPGTLAQFPELRDLSESSPAERFWARNSKFHVPWRLLYGRFAAQPSHSKVLLKRIVFPEYGAQWECRTLSPAETREKLEEELLTADRDLPVPNWMEIYKQRDTSAETLLESMSHVHAEAVRWNGVSEISRYLAHATRPERESVMPLGPR</sequence>
<dbReference type="KEGG" id="bvv:BHK69_30880"/>
<organism evidence="1 2">
    <name type="scientific">Bosea vaviloviae</name>
    <dbReference type="NCBI Taxonomy" id="1526658"/>
    <lineage>
        <taxon>Bacteria</taxon>
        <taxon>Pseudomonadati</taxon>
        <taxon>Pseudomonadota</taxon>
        <taxon>Alphaproteobacteria</taxon>
        <taxon>Hyphomicrobiales</taxon>
        <taxon>Boseaceae</taxon>
        <taxon>Bosea</taxon>
    </lineage>
</organism>
<keyword evidence="1" id="KW-0614">Plasmid</keyword>
<proteinExistence type="predicted"/>
<evidence type="ECO:0000313" key="1">
    <source>
        <dbReference type="EMBL" id="AOO85102.1"/>
    </source>
</evidence>
<dbReference type="Gene3D" id="3.40.50.300">
    <property type="entry name" value="P-loop containing nucleotide triphosphate hydrolases"/>
    <property type="match status" value="1"/>
</dbReference>
<accession>A0A1D7UCK8</accession>
<dbReference type="AlphaFoldDB" id="A0A1D7UCK8"/>
<evidence type="ECO:0000313" key="2">
    <source>
        <dbReference type="Proteomes" id="UP000094969"/>
    </source>
</evidence>
<dbReference type="EMBL" id="CP017148">
    <property type="protein sequence ID" value="AOO85102.1"/>
    <property type="molecule type" value="Genomic_DNA"/>
</dbReference>
<dbReference type="SUPFAM" id="SSF53795">
    <property type="entry name" value="PEP carboxykinase-like"/>
    <property type="match status" value="1"/>
</dbReference>
<gene>
    <name evidence="1" type="ORF">BHK69_30880</name>
</gene>
<dbReference type="InterPro" id="IPR027417">
    <property type="entry name" value="P-loop_NTPase"/>
</dbReference>
<geneLocation type="plasmid" evidence="1 2">
    <name>unnamed1</name>
</geneLocation>
<name>A0A1D7UCK8_9HYPH</name>
<keyword evidence="2" id="KW-1185">Reference proteome</keyword>